<accession>A0A2P6TG70</accession>
<evidence type="ECO:0000313" key="2">
    <source>
        <dbReference type="Proteomes" id="UP000239899"/>
    </source>
</evidence>
<comment type="caution">
    <text evidence="1">The sequence shown here is derived from an EMBL/GenBank/DDBJ whole genome shotgun (WGS) entry which is preliminary data.</text>
</comment>
<dbReference type="OrthoDB" id="517972at2759"/>
<gene>
    <name evidence="1" type="ORF">C2E21_7899</name>
</gene>
<dbReference type="Proteomes" id="UP000239899">
    <property type="component" value="Unassembled WGS sequence"/>
</dbReference>
<proteinExistence type="predicted"/>
<dbReference type="EMBL" id="LHPG02000017">
    <property type="protein sequence ID" value="PRW33127.1"/>
    <property type="molecule type" value="Genomic_DNA"/>
</dbReference>
<dbReference type="InterPro" id="IPR009030">
    <property type="entry name" value="Growth_fac_rcpt_cys_sf"/>
</dbReference>
<keyword evidence="1" id="KW-0418">Kinase</keyword>
<evidence type="ECO:0000313" key="1">
    <source>
        <dbReference type="EMBL" id="PRW33127.1"/>
    </source>
</evidence>
<dbReference type="GO" id="GO:0016301">
    <property type="term" value="F:kinase activity"/>
    <property type="evidence" value="ECO:0007669"/>
    <property type="project" value="UniProtKB-KW"/>
</dbReference>
<sequence>MDAMVKELNVAADKRTSDEDLGNLNSGLKAVIDRYSEECGAMNEVVDMFAKKDNLDNFNRFEKSYDTKSILALAKLDGTRGTNGALVNFAREMASKLQIRKSCLTPAKVVESKCSAVRSHLKQCGEYSGECTPPRQPGRCYGTWDRCVSDLDKPSWSLLFVGPWKDLQKGQGKVNQARCPDVGPSVTAAIREQGISLAADITKELKDVKDIIGTLRDIANSGGMPRESFGILRKQQYPQYGGACSNNIARSAPASQRSSEGVRCGRNCASCQPSWRCLQCKPGFRLDAGGATCSK</sequence>
<dbReference type="SUPFAM" id="SSF57184">
    <property type="entry name" value="Growth factor receptor domain"/>
    <property type="match status" value="1"/>
</dbReference>
<keyword evidence="1" id="KW-0808">Transferase</keyword>
<reference evidence="1 2" key="1">
    <citation type="journal article" date="2018" name="Plant J.">
        <title>Genome sequences of Chlorella sorokiniana UTEX 1602 and Micractinium conductrix SAG 241.80: implications to maltose excretion by a green alga.</title>
        <authorList>
            <person name="Arriola M.B."/>
            <person name="Velmurugan N."/>
            <person name="Zhang Y."/>
            <person name="Plunkett M.H."/>
            <person name="Hondzo H."/>
            <person name="Barney B.M."/>
        </authorList>
    </citation>
    <scope>NUCLEOTIDE SEQUENCE [LARGE SCALE GENOMIC DNA]</scope>
    <source>
        <strain evidence="2">UTEX 1602</strain>
    </source>
</reference>
<name>A0A2P6TG70_CHLSO</name>
<organism evidence="1 2">
    <name type="scientific">Chlorella sorokiniana</name>
    <name type="common">Freshwater green alga</name>
    <dbReference type="NCBI Taxonomy" id="3076"/>
    <lineage>
        <taxon>Eukaryota</taxon>
        <taxon>Viridiplantae</taxon>
        <taxon>Chlorophyta</taxon>
        <taxon>core chlorophytes</taxon>
        <taxon>Trebouxiophyceae</taxon>
        <taxon>Chlorellales</taxon>
        <taxon>Chlorellaceae</taxon>
        <taxon>Chlorella clade</taxon>
        <taxon>Chlorella</taxon>
    </lineage>
</organism>
<dbReference type="AlphaFoldDB" id="A0A2P6TG70"/>
<protein>
    <submittedName>
        <fullName evidence="1">Histidine kinase</fullName>
    </submittedName>
</protein>
<keyword evidence="2" id="KW-1185">Reference proteome</keyword>